<dbReference type="EMBL" id="QEWP01000021">
    <property type="protein sequence ID" value="PWD97997.1"/>
    <property type="molecule type" value="Genomic_DNA"/>
</dbReference>
<evidence type="ECO:0000256" key="5">
    <source>
        <dbReference type="ARBA" id="ARBA00023136"/>
    </source>
</evidence>
<evidence type="ECO:0000313" key="9">
    <source>
        <dbReference type="Proteomes" id="UP000244956"/>
    </source>
</evidence>
<dbReference type="PANTHER" id="PTHR47371">
    <property type="entry name" value="LIPOTEICHOIC ACID SYNTHASE"/>
    <property type="match status" value="1"/>
</dbReference>
<evidence type="ECO:0000256" key="6">
    <source>
        <dbReference type="SAM" id="Phobius"/>
    </source>
</evidence>
<feature type="transmembrane region" description="Helical" evidence="6">
    <location>
        <begin position="133"/>
        <end position="153"/>
    </location>
</feature>
<evidence type="ECO:0000256" key="1">
    <source>
        <dbReference type="ARBA" id="ARBA00004651"/>
    </source>
</evidence>
<evidence type="ECO:0000259" key="7">
    <source>
        <dbReference type="Pfam" id="PF00884"/>
    </source>
</evidence>
<accession>A0A2U2B4N1</accession>
<dbReference type="GO" id="GO:0008081">
    <property type="term" value="F:phosphoric diester hydrolase activity"/>
    <property type="evidence" value="ECO:0007669"/>
    <property type="project" value="InterPro"/>
</dbReference>
<comment type="subcellular location">
    <subcellularLocation>
        <location evidence="1">Cell membrane</location>
        <topology evidence="1">Multi-pass membrane protein</topology>
    </subcellularLocation>
</comment>
<dbReference type="GO" id="GO:0005886">
    <property type="term" value="C:plasma membrane"/>
    <property type="evidence" value="ECO:0007669"/>
    <property type="project" value="UniProtKB-SubCell"/>
</dbReference>
<dbReference type="AlphaFoldDB" id="A0A2U2B4N1"/>
<comment type="caution">
    <text evidence="8">The sequence shown here is derived from an EMBL/GenBank/DDBJ whole genome shotgun (WGS) entry which is preliminary data.</text>
</comment>
<dbReference type="OrthoDB" id="9777768at2"/>
<feature type="transmembrane region" description="Helical" evidence="6">
    <location>
        <begin position="17"/>
        <end position="34"/>
    </location>
</feature>
<dbReference type="Pfam" id="PF00884">
    <property type="entry name" value="Sulfatase"/>
    <property type="match status" value="1"/>
</dbReference>
<keyword evidence="2" id="KW-1003">Cell membrane</keyword>
<evidence type="ECO:0000256" key="3">
    <source>
        <dbReference type="ARBA" id="ARBA00022692"/>
    </source>
</evidence>
<proteinExistence type="predicted"/>
<organism evidence="8 9">
    <name type="scientific">Marinilabilia rubra</name>
    <dbReference type="NCBI Taxonomy" id="2162893"/>
    <lineage>
        <taxon>Bacteria</taxon>
        <taxon>Pseudomonadati</taxon>
        <taxon>Bacteroidota</taxon>
        <taxon>Bacteroidia</taxon>
        <taxon>Marinilabiliales</taxon>
        <taxon>Marinilabiliaceae</taxon>
        <taxon>Marinilabilia</taxon>
    </lineage>
</organism>
<keyword evidence="4 6" id="KW-1133">Transmembrane helix</keyword>
<feature type="transmembrane region" description="Helical" evidence="6">
    <location>
        <begin position="85"/>
        <end position="104"/>
    </location>
</feature>
<dbReference type="Proteomes" id="UP000244956">
    <property type="component" value="Unassembled WGS sequence"/>
</dbReference>
<dbReference type="InterPro" id="IPR017946">
    <property type="entry name" value="PLC-like_Pdiesterase_TIM-brl"/>
</dbReference>
<sequence>MYILSILSQLSDLRIELLNLLFLFALSFVICTWISRKVLRITVSGLLSLFLCFELVSIYFVKTFIGYEFYVHLNLRDIVGMLDIYVVQGTVIILIWGLLWWFLFQAPRVFRIIFDKLNGVTGRTSVKMPHKNVFRWGVVLISVFVMSMQGGIIQAAGSFFASMNVEGKSFLKALEDLGMKDYVSPQDVWAEKGKNIIAISLESYERGYLSQKMRHLTPELRSLKNRWRYYEMEQNNGAKWTSGSLYASLVGLPAYFGVEGNSIFQNSFHSQISGVSHALKKAGYRVKYITSKAAYSGTQEMLYTFQFDEIVDRDIIGRPCHDKDLFEQAKKEIKASLSQNDPFAIYISTLDTHFPDGKYDARMEKYVSPQATNIEFMVSAVDYLLGDFIDYLKEQNVLDNTVVYIYPDHLKMGMTSKLREIGERGLFFLTNAEKKSFTKTGPLYQVDLPRMFIDGAGISTNVKFLTDYVSEDIEHFIDQNMHHLIALNQAGLQRYESEELKIPVVSANYDEYVKDTSRFIAHAGGMIDGYKYTNSLEALNESYQKGFRLFELDIIETSDGHFVAAHDWEHWAEITGYEGTLPPSFQKFREQKIYKKFSPLTMDGINQWFKNHQEAILVTDKINKPIEFAAAFVDKGRLMMELFDKSAVRTAVKAGIKGAIPSQVVVDNLKGNKIDKLKELGVAYVAISRNYVSPNMELIRKLKNNGIKVFVYHINFDPLIDENYVVRYELDNVYGIYADEWNFYQN</sequence>
<evidence type="ECO:0000256" key="2">
    <source>
        <dbReference type="ARBA" id="ARBA00022475"/>
    </source>
</evidence>
<dbReference type="InterPro" id="IPR000917">
    <property type="entry name" value="Sulfatase_N"/>
</dbReference>
<dbReference type="Gene3D" id="3.40.720.10">
    <property type="entry name" value="Alkaline Phosphatase, subunit A"/>
    <property type="match status" value="1"/>
</dbReference>
<dbReference type="GO" id="GO:0006629">
    <property type="term" value="P:lipid metabolic process"/>
    <property type="evidence" value="ECO:0007669"/>
    <property type="project" value="InterPro"/>
</dbReference>
<keyword evidence="5 6" id="KW-0472">Membrane</keyword>
<dbReference type="SUPFAM" id="SSF51695">
    <property type="entry name" value="PLC-like phosphodiesterases"/>
    <property type="match status" value="1"/>
</dbReference>
<name>A0A2U2B4N1_9BACT</name>
<reference evidence="8 9" key="1">
    <citation type="submission" date="2018-05" db="EMBL/GenBank/DDBJ databases">
        <title>Marinilabilia rubrum sp. nov., isolated from saltern sediment.</title>
        <authorList>
            <person name="Zhang R."/>
        </authorList>
    </citation>
    <scope>NUCLEOTIDE SEQUENCE [LARGE SCALE GENOMIC DNA]</scope>
    <source>
        <strain evidence="8 9">WTE16</strain>
    </source>
</reference>
<feature type="domain" description="Sulfatase N-terminal" evidence="7">
    <location>
        <begin position="194"/>
        <end position="413"/>
    </location>
</feature>
<protein>
    <recommendedName>
        <fullName evidence="7">Sulfatase N-terminal domain-containing protein</fullName>
    </recommendedName>
</protein>
<dbReference type="InterPro" id="IPR050448">
    <property type="entry name" value="OpgB/LTA_synthase_biosynth"/>
</dbReference>
<gene>
    <name evidence="8" type="ORF">DDZ16_18170</name>
</gene>
<feature type="transmembrane region" description="Helical" evidence="6">
    <location>
        <begin position="46"/>
        <end position="65"/>
    </location>
</feature>
<dbReference type="RefSeq" id="WP_109265900.1">
    <property type="nucleotide sequence ID" value="NZ_QEWP01000021.1"/>
</dbReference>
<dbReference type="InterPro" id="IPR017850">
    <property type="entry name" value="Alkaline_phosphatase_core_sf"/>
</dbReference>
<dbReference type="SUPFAM" id="SSF53649">
    <property type="entry name" value="Alkaline phosphatase-like"/>
    <property type="match status" value="1"/>
</dbReference>
<evidence type="ECO:0000313" key="8">
    <source>
        <dbReference type="EMBL" id="PWD97997.1"/>
    </source>
</evidence>
<dbReference type="PANTHER" id="PTHR47371:SF3">
    <property type="entry name" value="PHOSPHOGLYCEROL TRANSFERASE I"/>
    <property type="match status" value="1"/>
</dbReference>
<keyword evidence="3 6" id="KW-0812">Transmembrane</keyword>
<keyword evidence="9" id="KW-1185">Reference proteome</keyword>
<evidence type="ECO:0000256" key="4">
    <source>
        <dbReference type="ARBA" id="ARBA00022989"/>
    </source>
</evidence>
<dbReference type="Gene3D" id="3.20.20.190">
    <property type="entry name" value="Phosphatidylinositol (PI) phosphodiesterase"/>
    <property type="match status" value="1"/>
</dbReference>